<feature type="transmembrane region" description="Helical" evidence="6">
    <location>
        <begin position="470"/>
        <end position="490"/>
    </location>
</feature>
<feature type="transmembrane region" description="Helical" evidence="6">
    <location>
        <begin position="329"/>
        <end position="350"/>
    </location>
</feature>
<evidence type="ECO:0000256" key="5">
    <source>
        <dbReference type="ARBA" id="ARBA00023136"/>
    </source>
</evidence>
<comment type="caution">
    <text evidence="8">The sequence shown here is derived from an EMBL/GenBank/DDBJ whole genome shotgun (WGS) entry which is preliminary data.</text>
</comment>
<organism evidence="8 9">
    <name type="scientific">Rhodococcus rhodochrous J45</name>
    <dbReference type="NCBI Taxonomy" id="935266"/>
    <lineage>
        <taxon>Bacteria</taxon>
        <taxon>Bacillati</taxon>
        <taxon>Actinomycetota</taxon>
        <taxon>Actinomycetes</taxon>
        <taxon>Mycobacteriales</taxon>
        <taxon>Nocardiaceae</taxon>
        <taxon>Rhodococcus</taxon>
    </lineage>
</organism>
<name>A0A562ERT9_RHORH</name>
<dbReference type="GO" id="GO:0005886">
    <property type="term" value="C:plasma membrane"/>
    <property type="evidence" value="ECO:0007669"/>
    <property type="project" value="UniProtKB-SubCell"/>
</dbReference>
<dbReference type="Proteomes" id="UP000317573">
    <property type="component" value="Unassembled WGS sequence"/>
</dbReference>
<accession>A0A562ERT9</accession>
<dbReference type="InterPro" id="IPR016181">
    <property type="entry name" value="Acyl_CoA_acyltransferase"/>
</dbReference>
<reference evidence="8 9" key="1">
    <citation type="submission" date="2019-07" db="EMBL/GenBank/DDBJ databases">
        <title>Genome sequencing of lignin-degrading bacterial isolates.</title>
        <authorList>
            <person name="Gladden J."/>
        </authorList>
    </citation>
    <scope>NUCLEOTIDE SEQUENCE [LARGE SCALE GENOMIC DNA]</scope>
    <source>
        <strain evidence="8 9">J45</strain>
    </source>
</reference>
<feature type="transmembrane region" description="Helical" evidence="6">
    <location>
        <begin position="156"/>
        <end position="173"/>
    </location>
</feature>
<proteinExistence type="predicted"/>
<evidence type="ECO:0000256" key="3">
    <source>
        <dbReference type="ARBA" id="ARBA00022692"/>
    </source>
</evidence>
<evidence type="ECO:0000256" key="4">
    <source>
        <dbReference type="ARBA" id="ARBA00022989"/>
    </source>
</evidence>
<dbReference type="PANTHER" id="PTHR34697:SF2">
    <property type="entry name" value="PHOSPHATIDYLGLYCEROL LYSYLTRANSFERASE"/>
    <property type="match status" value="1"/>
</dbReference>
<feature type="domain" description="Phosphatidylglycerol lysyltransferase C-terminal" evidence="7">
    <location>
        <begin position="511"/>
        <end position="810"/>
    </location>
</feature>
<keyword evidence="3 6" id="KW-0812">Transmembrane</keyword>
<keyword evidence="4 6" id="KW-1133">Transmembrane helix</keyword>
<dbReference type="GO" id="GO:0016755">
    <property type="term" value="F:aminoacyltransferase activity"/>
    <property type="evidence" value="ECO:0007669"/>
    <property type="project" value="TreeGrafter"/>
</dbReference>
<dbReference type="PANTHER" id="PTHR34697">
    <property type="entry name" value="PHOSPHATIDYLGLYCEROL LYSYLTRANSFERASE"/>
    <property type="match status" value="1"/>
</dbReference>
<protein>
    <submittedName>
        <fullName evidence="8">Lysylphosphatidylglycerol synthetase-like protein (DUF2156 family)</fullName>
    </submittedName>
</protein>
<feature type="transmembrane region" description="Helical" evidence="6">
    <location>
        <begin position="82"/>
        <end position="102"/>
    </location>
</feature>
<feature type="transmembrane region" description="Helical" evidence="6">
    <location>
        <begin position="114"/>
        <end position="136"/>
    </location>
</feature>
<evidence type="ECO:0000313" key="9">
    <source>
        <dbReference type="Proteomes" id="UP000317573"/>
    </source>
</evidence>
<gene>
    <name evidence="8" type="ORF">L618_000100000320</name>
</gene>
<keyword evidence="5 6" id="KW-0472">Membrane</keyword>
<feature type="transmembrane region" description="Helical" evidence="6">
    <location>
        <begin position="296"/>
        <end position="317"/>
    </location>
</feature>
<dbReference type="InterPro" id="IPR051211">
    <property type="entry name" value="PG_lysyltransferase"/>
</dbReference>
<dbReference type="SUPFAM" id="SSF144091">
    <property type="entry name" value="Rhomboid-like"/>
    <property type="match status" value="1"/>
</dbReference>
<evidence type="ECO:0000259" key="7">
    <source>
        <dbReference type="Pfam" id="PF09924"/>
    </source>
</evidence>
<feature type="transmembrane region" description="Helical" evidence="6">
    <location>
        <begin position="233"/>
        <end position="252"/>
    </location>
</feature>
<dbReference type="Pfam" id="PF09924">
    <property type="entry name" value="LPG_synthase_C"/>
    <property type="match status" value="1"/>
</dbReference>
<evidence type="ECO:0000256" key="2">
    <source>
        <dbReference type="ARBA" id="ARBA00022475"/>
    </source>
</evidence>
<evidence type="ECO:0000256" key="6">
    <source>
        <dbReference type="SAM" id="Phobius"/>
    </source>
</evidence>
<sequence length="846" mass="91209">MARTTARARQLMSRTGAGVLMSRTGTVVLRAPVSCGLLVLIWLLAVVTGSVRSGPSHATASEMSLGIPNITDGHLWTLWTSGLFASGPGEYVLGSIAILAVAVPVERRIGSRRFMLAALVSQGLGAALALLVAQVASLVPNLWGRELHTHLTEDPLAWVLGVLLASTTAMGTLWRRRIRTLLLVFLVTAALFAGHLQDVNRVTVALAGLLAGPLLFGRGVRRPVLGGTIRERRTLVALVVAASVLGPIFAALSPHSIGPLSALRELFEQVPYTPRELVEVCADPALHDECRKGQQALRLSGAGPLVANLMPSILLLIGAEGLRRGRRAAWFLSVGGHIVLIVVAAASTIVRVTEQDETRSLLYGIHRHSSVSMELAPLLALVSVLALLLLTRTLFDVRAPRGTYRRVWAGTAAAAGIALVTYVVVGMLVADGFDRDPGIGTLLRDAPRRLLPPVYLQLFEPPVMPLDTPATLLFEWIGVIVWIAFCVLLWRSFLVPPAGVDLGDEQRVRELLHDPGGGSMSWMTTWAGNRYWFGADGRHAVAYRVHSGVALTATDPIGERASMTEAIDEFAAYCLGNGWTPCLYSVGEETAAIARDHGWTCLQVGEETVVDLADLAFKGKKFQDVRTALNRAAKDGIEARWTTFPAAPLSVTEQIVDISEEWVADKGLPEMGFTLGGLAELRDPEVRLLLAVDANDHVHAITSWMPVHRDGKVVGLTLDFMRRRSDGFRPAMEFLIASAARSAADEGLEFLSLSGAPLASVDSGSGLDRGALDALLDLLGRTLEPVYGFRSLLAFKAKFQPRYRPLYMVFPDPAALPTIGIAVGRAYLPHMSLEEGGRLVTHLLRR</sequence>
<dbReference type="Gene3D" id="1.20.1540.10">
    <property type="entry name" value="Rhomboid-like"/>
    <property type="match status" value="1"/>
</dbReference>
<dbReference type="GO" id="GO:0055091">
    <property type="term" value="P:phospholipid homeostasis"/>
    <property type="evidence" value="ECO:0007669"/>
    <property type="project" value="TreeGrafter"/>
</dbReference>
<dbReference type="InterPro" id="IPR024320">
    <property type="entry name" value="LPG_synthase_C"/>
</dbReference>
<dbReference type="AlphaFoldDB" id="A0A562ERT9"/>
<feature type="transmembrane region" description="Helical" evidence="6">
    <location>
        <begin position="180"/>
        <end position="196"/>
    </location>
</feature>
<evidence type="ECO:0000313" key="8">
    <source>
        <dbReference type="EMBL" id="TWH24579.1"/>
    </source>
</evidence>
<keyword evidence="2" id="KW-1003">Cell membrane</keyword>
<feature type="transmembrane region" description="Helical" evidence="6">
    <location>
        <begin position="202"/>
        <end position="221"/>
    </location>
</feature>
<dbReference type="InterPro" id="IPR035952">
    <property type="entry name" value="Rhomboid-like_sf"/>
</dbReference>
<dbReference type="SUPFAM" id="SSF55729">
    <property type="entry name" value="Acyl-CoA N-acyltransferases (Nat)"/>
    <property type="match status" value="1"/>
</dbReference>
<comment type="subcellular location">
    <subcellularLocation>
        <location evidence="1">Cell membrane</location>
        <topology evidence="1">Multi-pass membrane protein</topology>
    </subcellularLocation>
</comment>
<dbReference type="EMBL" id="VLJT01000001">
    <property type="protein sequence ID" value="TWH24579.1"/>
    <property type="molecule type" value="Genomic_DNA"/>
</dbReference>
<evidence type="ECO:0000256" key="1">
    <source>
        <dbReference type="ARBA" id="ARBA00004651"/>
    </source>
</evidence>
<feature type="transmembrane region" description="Helical" evidence="6">
    <location>
        <begin position="375"/>
        <end position="395"/>
    </location>
</feature>
<feature type="transmembrane region" description="Helical" evidence="6">
    <location>
        <begin position="407"/>
        <end position="430"/>
    </location>
</feature>